<sequence length="187" mass="20938">VWTADWWWDTQDKLNDEGHEGATIAPVIIATDETQLSTFRGDQSAYPVYLTLGNIAKDVRRKPSTHATVLIGYLPTSSLLSFSNAILRPLADAGRNGVDMICADGFVRRIFPLLAAYVADYPDQCKATCVKQGWCPKCRAHRDSLGSFTQSLWRDPTLTARVLRRHEQGTGVADFERHGLRPVYKPF</sequence>
<feature type="non-terminal residue" evidence="1">
    <location>
        <position position="1"/>
    </location>
</feature>
<dbReference type="AlphaFoldDB" id="A0A0C3N9A1"/>
<accession>A0A0C3N9A1</accession>
<dbReference type="OrthoDB" id="2418900at2759"/>
<evidence type="ECO:0000313" key="1">
    <source>
        <dbReference type="EMBL" id="KIP01074.1"/>
    </source>
</evidence>
<dbReference type="Proteomes" id="UP000053257">
    <property type="component" value="Unassembled WGS sequence"/>
</dbReference>
<dbReference type="EMBL" id="KN840970">
    <property type="protein sequence ID" value="KIP01074.1"/>
    <property type="molecule type" value="Genomic_DNA"/>
</dbReference>
<dbReference type="Pfam" id="PF18759">
    <property type="entry name" value="Plavaka"/>
    <property type="match status" value="1"/>
</dbReference>
<dbReference type="STRING" id="745531.A0A0C3N9A1"/>
<dbReference type="HOGENOM" id="CLU_006344_8_3_1"/>
<gene>
    <name evidence="1" type="ORF">PHLGIDRAFT_80994</name>
</gene>
<proteinExistence type="predicted"/>
<dbReference type="InterPro" id="IPR041078">
    <property type="entry name" value="Plavaka"/>
</dbReference>
<name>A0A0C3N9A1_PHLG1</name>
<evidence type="ECO:0000313" key="2">
    <source>
        <dbReference type="Proteomes" id="UP000053257"/>
    </source>
</evidence>
<organism evidence="1 2">
    <name type="scientific">Phlebiopsis gigantea (strain 11061_1 CR5-6)</name>
    <name type="common">White-rot fungus</name>
    <name type="synonym">Peniophora gigantea</name>
    <dbReference type="NCBI Taxonomy" id="745531"/>
    <lineage>
        <taxon>Eukaryota</taxon>
        <taxon>Fungi</taxon>
        <taxon>Dikarya</taxon>
        <taxon>Basidiomycota</taxon>
        <taxon>Agaricomycotina</taxon>
        <taxon>Agaricomycetes</taxon>
        <taxon>Polyporales</taxon>
        <taxon>Phanerochaetaceae</taxon>
        <taxon>Phlebiopsis</taxon>
    </lineage>
</organism>
<keyword evidence="2" id="KW-1185">Reference proteome</keyword>
<reference evidence="1 2" key="1">
    <citation type="journal article" date="2014" name="PLoS Genet.">
        <title>Analysis of the Phlebiopsis gigantea genome, transcriptome and secretome provides insight into its pioneer colonization strategies of wood.</title>
        <authorList>
            <person name="Hori C."/>
            <person name="Ishida T."/>
            <person name="Igarashi K."/>
            <person name="Samejima M."/>
            <person name="Suzuki H."/>
            <person name="Master E."/>
            <person name="Ferreira P."/>
            <person name="Ruiz-Duenas F.J."/>
            <person name="Held B."/>
            <person name="Canessa P."/>
            <person name="Larrondo L.F."/>
            <person name="Schmoll M."/>
            <person name="Druzhinina I.S."/>
            <person name="Kubicek C.P."/>
            <person name="Gaskell J.A."/>
            <person name="Kersten P."/>
            <person name="St John F."/>
            <person name="Glasner J."/>
            <person name="Sabat G."/>
            <person name="Splinter BonDurant S."/>
            <person name="Syed K."/>
            <person name="Yadav J."/>
            <person name="Mgbeahuruike A.C."/>
            <person name="Kovalchuk A."/>
            <person name="Asiegbu F.O."/>
            <person name="Lackner G."/>
            <person name="Hoffmeister D."/>
            <person name="Rencoret J."/>
            <person name="Gutierrez A."/>
            <person name="Sun H."/>
            <person name="Lindquist E."/>
            <person name="Barry K."/>
            <person name="Riley R."/>
            <person name="Grigoriev I.V."/>
            <person name="Henrissat B."/>
            <person name="Kues U."/>
            <person name="Berka R.M."/>
            <person name="Martinez A.T."/>
            <person name="Covert S.F."/>
            <person name="Blanchette R.A."/>
            <person name="Cullen D."/>
        </authorList>
    </citation>
    <scope>NUCLEOTIDE SEQUENCE [LARGE SCALE GENOMIC DNA]</scope>
    <source>
        <strain evidence="1 2">11061_1 CR5-6</strain>
    </source>
</reference>
<protein>
    <submittedName>
        <fullName evidence="1">Uncharacterized protein</fullName>
    </submittedName>
</protein>